<dbReference type="Pfam" id="PF13602">
    <property type="entry name" value="ADH_zinc_N_2"/>
    <property type="match status" value="1"/>
</dbReference>
<dbReference type="Gene3D" id="3.40.50.720">
    <property type="entry name" value="NAD(P)-binding Rossmann-like Domain"/>
    <property type="match status" value="1"/>
</dbReference>
<dbReference type="Gene3D" id="3.90.180.10">
    <property type="entry name" value="Medium-chain alcohol dehydrogenases, catalytic domain"/>
    <property type="match status" value="1"/>
</dbReference>
<evidence type="ECO:0000313" key="3">
    <source>
        <dbReference type="Proteomes" id="UP000190367"/>
    </source>
</evidence>
<dbReference type="AlphaFoldDB" id="A0A1T4TZH9"/>
<dbReference type="Pfam" id="PF08240">
    <property type="entry name" value="ADH_N"/>
    <property type="match status" value="1"/>
</dbReference>
<dbReference type="PANTHER" id="PTHR11695:SF294">
    <property type="entry name" value="RETICULON-4-INTERACTING PROTEIN 1, MITOCHONDRIAL"/>
    <property type="match status" value="1"/>
</dbReference>
<dbReference type="InterPro" id="IPR050700">
    <property type="entry name" value="YIM1/Zinc_Alcohol_DH_Fams"/>
</dbReference>
<evidence type="ECO:0000259" key="1">
    <source>
        <dbReference type="SMART" id="SM00829"/>
    </source>
</evidence>
<dbReference type="EMBL" id="FUWZ01000007">
    <property type="protein sequence ID" value="SKA45833.1"/>
    <property type="molecule type" value="Genomic_DNA"/>
</dbReference>
<proteinExistence type="predicted"/>
<gene>
    <name evidence="2" type="ORF">SAMN04488128_107116</name>
</gene>
<dbReference type="InterPro" id="IPR011032">
    <property type="entry name" value="GroES-like_sf"/>
</dbReference>
<protein>
    <submittedName>
        <fullName evidence="2">NADPH:quinone reductase</fullName>
    </submittedName>
</protein>
<dbReference type="SUPFAM" id="SSF50129">
    <property type="entry name" value="GroES-like"/>
    <property type="match status" value="1"/>
</dbReference>
<dbReference type="Proteomes" id="UP000190367">
    <property type="component" value="Unassembled WGS sequence"/>
</dbReference>
<organism evidence="2 3">
    <name type="scientific">Chitinophaga eiseniae</name>
    <dbReference type="NCBI Taxonomy" id="634771"/>
    <lineage>
        <taxon>Bacteria</taxon>
        <taxon>Pseudomonadati</taxon>
        <taxon>Bacteroidota</taxon>
        <taxon>Chitinophagia</taxon>
        <taxon>Chitinophagales</taxon>
        <taxon>Chitinophagaceae</taxon>
        <taxon>Chitinophaga</taxon>
    </lineage>
</organism>
<dbReference type="STRING" id="634771.SAMN04488128_107116"/>
<feature type="domain" description="Enoyl reductase (ER)" evidence="1">
    <location>
        <begin position="15"/>
        <end position="303"/>
    </location>
</feature>
<dbReference type="InterPro" id="IPR013154">
    <property type="entry name" value="ADH-like_N"/>
</dbReference>
<keyword evidence="3" id="KW-1185">Reference proteome</keyword>
<name>A0A1T4TZH9_9BACT</name>
<dbReference type="SMART" id="SM00829">
    <property type="entry name" value="PKS_ER"/>
    <property type="match status" value="1"/>
</dbReference>
<dbReference type="PANTHER" id="PTHR11695">
    <property type="entry name" value="ALCOHOL DEHYDROGENASE RELATED"/>
    <property type="match status" value="1"/>
</dbReference>
<dbReference type="OrthoDB" id="634508at2"/>
<evidence type="ECO:0000313" key="2">
    <source>
        <dbReference type="EMBL" id="SKA45833.1"/>
    </source>
</evidence>
<dbReference type="RefSeq" id="WP_078672945.1">
    <property type="nucleotide sequence ID" value="NZ_FUWZ01000007.1"/>
</dbReference>
<accession>A0A1T4TZH9</accession>
<dbReference type="InterPro" id="IPR036291">
    <property type="entry name" value="NAD(P)-bd_dom_sf"/>
</dbReference>
<dbReference type="InterPro" id="IPR020843">
    <property type="entry name" value="ER"/>
</dbReference>
<dbReference type="GO" id="GO:0016491">
    <property type="term" value="F:oxidoreductase activity"/>
    <property type="evidence" value="ECO:0007669"/>
    <property type="project" value="InterPro"/>
</dbReference>
<dbReference type="SUPFAM" id="SSF51735">
    <property type="entry name" value="NAD(P)-binding Rossmann-fold domains"/>
    <property type="match status" value="1"/>
</dbReference>
<sequence>MKDIHVQAIRVHAYGGSDQLRLEEVPVPAPGPGEVLINIVASGVNPIDWKIREGMMQKPLPYIPGVEASGVVVALGEGVTDKKVGQAVYGAVDGSYAACAVAPAELLFPKPTHLSFEEAAACGGAKTAWGALFDVGKLAKGQRVLIHAGAGGVGHFAVQLAYNAGAYVIATSSAENTDFVKSLGASEVIDYTAAPFETQTGPVDVVLDTVGGDTLDRSYQLVKPGGVLLCLVQQPSPEKAASAGIRAVWAGTKTLHAMQEVAKLLEKDLVRPAVRKVFTPLSAAAAAQDYSQLGGPGRGKIVLKIEA</sequence>
<dbReference type="CDD" id="cd05289">
    <property type="entry name" value="MDR_like_2"/>
    <property type="match status" value="1"/>
</dbReference>
<reference evidence="3" key="1">
    <citation type="submission" date="2017-02" db="EMBL/GenBank/DDBJ databases">
        <authorList>
            <person name="Varghese N."/>
            <person name="Submissions S."/>
        </authorList>
    </citation>
    <scope>NUCLEOTIDE SEQUENCE [LARGE SCALE GENOMIC DNA]</scope>
    <source>
        <strain evidence="3">DSM 22224</strain>
    </source>
</reference>